<dbReference type="EMBL" id="JAEKNR010000138">
    <property type="protein sequence ID" value="MBJ7599063.1"/>
    <property type="molecule type" value="Genomic_DNA"/>
</dbReference>
<reference evidence="1" key="1">
    <citation type="submission" date="2020-10" db="EMBL/GenBank/DDBJ databases">
        <title>Ca. Dormibacterota MAGs.</title>
        <authorList>
            <person name="Montgomery K."/>
        </authorList>
    </citation>
    <scope>NUCLEOTIDE SEQUENCE [LARGE SCALE GENOMIC DNA]</scope>
    <source>
        <strain evidence="1">SC8812_S17_10</strain>
    </source>
</reference>
<comment type="caution">
    <text evidence="1">The sequence shown here is derived from an EMBL/GenBank/DDBJ whole genome shotgun (WGS) entry which is preliminary data.</text>
</comment>
<dbReference type="Proteomes" id="UP000612893">
    <property type="component" value="Unassembled WGS sequence"/>
</dbReference>
<gene>
    <name evidence="1" type="ORF">JF922_13405</name>
</gene>
<evidence type="ECO:0000313" key="2">
    <source>
        <dbReference type="Proteomes" id="UP000612893"/>
    </source>
</evidence>
<evidence type="ECO:0000313" key="1">
    <source>
        <dbReference type="EMBL" id="MBJ7599063.1"/>
    </source>
</evidence>
<name>A0A934KB18_9BACT</name>
<organism evidence="1 2">
    <name type="scientific">Candidatus Nephthysia bennettiae</name>
    <dbReference type="NCBI Taxonomy" id="3127016"/>
    <lineage>
        <taxon>Bacteria</taxon>
        <taxon>Bacillati</taxon>
        <taxon>Candidatus Dormiibacterota</taxon>
        <taxon>Candidatus Dormibacteria</taxon>
        <taxon>Candidatus Dormibacterales</taxon>
        <taxon>Candidatus Dormibacteraceae</taxon>
        <taxon>Candidatus Nephthysia</taxon>
    </lineage>
</organism>
<accession>A0A934KB18</accession>
<protein>
    <submittedName>
        <fullName evidence="1">Uncharacterized protein</fullName>
    </submittedName>
</protein>
<sequence>MGQAIYAPLGDVSEETAAARREALARQVRMDAAGKRLTTIGVEVREHGGSWSLAVPELPGVDARATRRQDIEPAARAAIAAALQVPYHFFELHMRFRD</sequence>
<proteinExistence type="predicted"/>
<dbReference type="AlphaFoldDB" id="A0A934KB18"/>
<keyword evidence="2" id="KW-1185">Reference proteome</keyword>